<feature type="domain" description="Glycosyltransferase 2-like" evidence="1">
    <location>
        <begin position="20"/>
        <end position="178"/>
    </location>
</feature>
<dbReference type="SUPFAM" id="SSF53448">
    <property type="entry name" value="Nucleotide-diphospho-sugar transferases"/>
    <property type="match status" value="1"/>
</dbReference>
<dbReference type="RefSeq" id="WP_168036908.1">
    <property type="nucleotide sequence ID" value="NZ_JAATJH010000002.1"/>
</dbReference>
<dbReference type="Gene3D" id="3.90.550.10">
    <property type="entry name" value="Spore Coat Polysaccharide Biosynthesis Protein SpsA, Chain A"/>
    <property type="match status" value="1"/>
</dbReference>
<evidence type="ECO:0000313" key="3">
    <source>
        <dbReference type="Proteomes" id="UP000770785"/>
    </source>
</evidence>
<organism evidence="2 3">
    <name type="scientific">Neolewinella antarctica</name>
    <dbReference type="NCBI Taxonomy" id="442734"/>
    <lineage>
        <taxon>Bacteria</taxon>
        <taxon>Pseudomonadati</taxon>
        <taxon>Bacteroidota</taxon>
        <taxon>Saprospiria</taxon>
        <taxon>Saprospirales</taxon>
        <taxon>Lewinellaceae</taxon>
        <taxon>Neolewinella</taxon>
    </lineage>
</organism>
<reference evidence="2 3" key="1">
    <citation type="submission" date="2020-03" db="EMBL/GenBank/DDBJ databases">
        <title>Genomic Encyclopedia of Type Strains, Phase IV (KMG-IV): sequencing the most valuable type-strain genomes for metagenomic binning, comparative biology and taxonomic classification.</title>
        <authorList>
            <person name="Goeker M."/>
        </authorList>
    </citation>
    <scope>NUCLEOTIDE SEQUENCE [LARGE SCALE GENOMIC DNA]</scope>
    <source>
        <strain evidence="2 3">DSM 105096</strain>
    </source>
</reference>
<keyword evidence="3" id="KW-1185">Reference proteome</keyword>
<protein>
    <submittedName>
        <fullName evidence="2">Glycosyltransferase involved in cell wall biosynthesis</fullName>
    </submittedName>
</protein>
<dbReference type="PANTHER" id="PTHR22916">
    <property type="entry name" value="GLYCOSYLTRANSFERASE"/>
    <property type="match status" value="1"/>
</dbReference>
<dbReference type="Pfam" id="PF00535">
    <property type="entry name" value="Glycos_transf_2"/>
    <property type="match status" value="1"/>
</dbReference>
<evidence type="ECO:0000259" key="1">
    <source>
        <dbReference type="Pfam" id="PF00535"/>
    </source>
</evidence>
<dbReference type="InterPro" id="IPR001173">
    <property type="entry name" value="Glyco_trans_2-like"/>
</dbReference>
<name>A0ABX0XAB4_9BACT</name>
<dbReference type="EMBL" id="JAATJH010000002">
    <property type="protein sequence ID" value="NJC26152.1"/>
    <property type="molecule type" value="Genomic_DNA"/>
</dbReference>
<comment type="caution">
    <text evidence="2">The sequence shown here is derived from an EMBL/GenBank/DDBJ whole genome shotgun (WGS) entry which is preliminary data.</text>
</comment>
<gene>
    <name evidence="2" type="ORF">GGR27_001651</name>
</gene>
<accession>A0ABX0XAB4</accession>
<sequence length="328" mass="38161">MKNRSPLRSREQTESTPLLSVSMLSYNQREYLSRAIESVLDQVTDFPCEIVIGDDCSDDGSQELLREYQGKYPHLIRLHLHPERFADKIPGRSNNMINLTSCRGKYIAMLDGDDYWTDPDKLQKQVAIMEGRPDLSLSCHESVVEMEDDLREESTPTYFSEFTPRTLEEGTYNMHDLTRHWYLPFHVSSLVMRKEMLLPFPEWFEEVLAADKAIIYHLVSQGDFHYSTRPASVRYVGEENFTSQPIYSSEEYQAHKKYDEQLFLEHYPDLWTSDYADGLKERTLFYEGKSLLKRGKYLAGAARLASAGPVFYLRALYRRGRDGVSVKK</sequence>
<proteinExistence type="predicted"/>
<dbReference type="Proteomes" id="UP000770785">
    <property type="component" value="Unassembled WGS sequence"/>
</dbReference>
<dbReference type="PANTHER" id="PTHR22916:SF3">
    <property type="entry name" value="UDP-GLCNAC:BETAGAL BETA-1,3-N-ACETYLGLUCOSAMINYLTRANSFERASE-LIKE PROTEIN 1"/>
    <property type="match status" value="1"/>
</dbReference>
<evidence type="ECO:0000313" key="2">
    <source>
        <dbReference type="EMBL" id="NJC26152.1"/>
    </source>
</evidence>
<dbReference type="InterPro" id="IPR029044">
    <property type="entry name" value="Nucleotide-diphossugar_trans"/>
</dbReference>